<keyword evidence="1" id="KW-1185">Reference proteome</keyword>
<dbReference type="AlphaFoldDB" id="A0A915B3K9"/>
<evidence type="ECO:0000313" key="2">
    <source>
        <dbReference type="WBParaSite" id="PgR026_g004_t06"/>
    </source>
</evidence>
<reference evidence="2" key="1">
    <citation type="submission" date="2022-11" db="UniProtKB">
        <authorList>
            <consortium name="WormBaseParasite"/>
        </authorList>
    </citation>
    <scope>IDENTIFICATION</scope>
</reference>
<dbReference type="WBParaSite" id="PgR026_g004_t06">
    <property type="protein sequence ID" value="PgR026_g004_t06"/>
    <property type="gene ID" value="PgR026_g004"/>
</dbReference>
<accession>A0A915B3K9</accession>
<proteinExistence type="predicted"/>
<sequence length="48" mass="5691">SFKRIFGLKRNGKRERKKRKTGRNDCSFRSAVLVNVYRSMECTIRSPL</sequence>
<organism evidence="1 2">
    <name type="scientific">Parascaris univalens</name>
    <name type="common">Nematode worm</name>
    <dbReference type="NCBI Taxonomy" id="6257"/>
    <lineage>
        <taxon>Eukaryota</taxon>
        <taxon>Metazoa</taxon>
        <taxon>Ecdysozoa</taxon>
        <taxon>Nematoda</taxon>
        <taxon>Chromadorea</taxon>
        <taxon>Rhabditida</taxon>
        <taxon>Spirurina</taxon>
        <taxon>Ascaridomorpha</taxon>
        <taxon>Ascaridoidea</taxon>
        <taxon>Ascarididae</taxon>
        <taxon>Parascaris</taxon>
    </lineage>
</organism>
<evidence type="ECO:0000313" key="1">
    <source>
        <dbReference type="Proteomes" id="UP000887569"/>
    </source>
</evidence>
<name>A0A915B3K9_PARUN</name>
<dbReference type="Proteomes" id="UP000887569">
    <property type="component" value="Unplaced"/>
</dbReference>
<protein>
    <submittedName>
        <fullName evidence="2">Uncharacterized protein</fullName>
    </submittedName>
</protein>